<dbReference type="PROSITE" id="PS50893">
    <property type="entry name" value="ABC_TRANSPORTER_2"/>
    <property type="match status" value="1"/>
</dbReference>
<dbReference type="SUPFAM" id="SSF52540">
    <property type="entry name" value="P-loop containing nucleoside triphosphate hydrolases"/>
    <property type="match status" value="1"/>
</dbReference>
<dbReference type="PANTHER" id="PTHR42788">
    <property type="entry name" value="TAURINE IMPORT ATP-BINDING PROTEIN-RELATED"/>
    <property type="match status" value="1"/>
</dbReference>
<comment type="caution">
    <text evidence="6">The sequence shown here is derived from an EMBL/GenBank/DDBJ whole genome shotgun (WGS) entry which is preliminary data.</text>
</comment>
<dbReference type="CDD" id="cd03293">
    <property type="entry name" value="ABC_NrtD_SsuB_transporters"/>
    <property type="match status" value="1"/>
</dbReference>
<organism evidence="6 7">
    <name type="scientific">Profundibacterium mesophilum KAUST100406-0324</name>
    <dbReference type="NCBI Taxonomy" id="1037889"/>
    <lineage>
        <taxon>Bacteria</taxon>
        <taxon>Pseudomonadati</taxon>
        <taxon>Pseudomonadota</taxon>
        <taxon>Alphaproteobacteria</taxon>
        <taxon>Rhodobacterales</taxon>
        <taxon>Roseobacteraceae</taxon>
        <taxon>Profundibacterium</taxon>
    </lineage>
</organism>
<keyword evidence="2" id="KW-0813">Transport</keyword>
<dbReference type="InterPro" id="IPR003439">
    <property type="entry name" value="ABC_transporter-like_ATP-bd"/>
</dbReference>
<dbReference type="EMBL" id="APKE01000033">
    <property type="protein sequence ID" value="KAF0675014.1"/>
    <property type="molecule type" value="Genomic_DNA"/>
</dbReference>
<dbReference type="SMART" id="SM00382">
    <property type="entry name" value="AAA"/>
    <property type="match status" value="1"/>
</dbReference>
<dbReference type="Pfam" id="PF00005">
    <property type="entry name" value="ABC_tran"/>
    <property type="match status" value="1"/>
</dbReference>
<dbReference type="GO" id="GO:0005524">
    <property type="term" value="F:ATP binding"/>
    <property type="evidence" value="ECO:0007669"/>
    <property type="project" value="UniProtKB-KW"/>
</dbReference>
<name>A0A921TE41_9RHOB</name>
<evidence type="ECO:0000259" key="5">
    <source>
        <dbReference type="PROSITE" id="PS50893"/>
    </source>
</evidence>
<dbReference type="AlphaFoldDB" id="A0A921TE41"/>
<evidence type="ECO:0000313" key="7">
    <source>
        <dbReference type="Proteomes" id="UP000698242"/>
    </source>
</evidence>
<accession>A0A921TE41</accession>
<keyword evidence="3" id="KW-0547">Nucleotide-binding</keyword>
<protein>
    <submittedName>
        <fullName evidence="6">ABC transporter nucleotide bindingATPase protein</fullName>
    </submittedName>
</protein>
<evidence type="ECO:0000313" key="6">
    <source>
        <dbReference type="EMBL" id="KAF0675014.1"/>
    </source>
</evidence>
<dbReference type="Proteomes" id="UP000698242">
    <property type="component" value="Unassembled WGS sequence"/>
</dbReference>
<dbReference type="PANTHER" id="PTHR42788:SF20">
    <property type="entry name" value="ABC TRANSPORTER ATP-BINDING PROTEIN"/>
    <property type="match status" value="1"/>
</dbReference>
<reference evidence="6" key="1">
    <citation type="submission" date="2013-03" db="EMBL/GenBank/DDBJ databases">
        <title>Genome Sequence of the Profundibacterium mesophilum strain KAUST100406-0324T from Red Sea, a novel genus in the family Rhodobacteraceae.</title>
        <authorList>
            <person name="Essack M."/>
            <person name="Alam I."/>
            <person name="Lafi F."/>
            <person name="Alawi W."/>
            <person name="Kamanu F."/>
            <person name="Al-Suwailem A."/>
            <person name="Lee O.O."/>
            <person name="Xu Y."/>
            <person name="Bajic V."/>
            <person name="Qian P.-Y."/>
            <person name="Archer J."/>
        </authorList>
    </citation>
    <scope>NUCLEOTIDE SEQUENCE</scope>
    <source>
        <strain evidence="6">KAUST100406-0324</strain>
    </source>
</reference>
<evidence type="ECO:0000256" key="3">
    <source>
        <dbReference type="ARBA" id="ARBA00022741"/>
    </source>
</evidence>
<evidence type="ECO:0000256" key="1">
    <source>
        <dbReference type="ARBA" id="ARBA00005417"/>
    </source>
</evidence>
<dbReference type="OrthoDB" id="9802264at2"/>
<keyword evidence="7" id="KW-1185">Reference proteome</keyword>
<proteinExistence type="inferred from homology"/>
<sequence length="243" mass="26105">MAPVLTAKNLTLRFPGAETPTLRDFSIEIERGAFVALVGGSGVGKSTLLRAIAGLLDPESGTVALSSPERAGQRRRAIVFQDGRLLPWRSLAANVEYGLEGLSLPAAERRARIDEVLSLTRLDHLADRYPHQLSGGQVQRAGIARALAVRPDVLLMDEPFSAVDALTRGALQDELLRIWEASGAAILFVTHDIAEAALMSQRVVVLAGQPASIVRDTAVTLPLHERRARPGFAELVEDIQGAL</sequence>
<dbReference type="InterPro" id="IPR003593">
    <property type="entry name" value="AAA+_ATPase"/>
</dbReference>
<gene>
    <name evidence="6" type="ORF">PMES_02723</name>
</gene>
<dbReference type="RefSeq" id="WP_159966238.1">
    <property type="nucleotide sequence ID" value="NZ_APKE01000033.1"/>
</dbReference>
<evidence type="ECO:0000256" key="2">
    <source>
        <dbReference type="ARBA" id="ARBA00022448"/>
    </source>
</evidence>
<evidence type="ECO:0000256" key="4">
    <source>
        <dbReference type="ARBA" id="ARBA00022840"/>
    </source>
</evidence>
<comment type="similarity">
    <text evidence="1">Belongs to the ABC transporter superfamily.</text>
</comment>
<dbReference type="InterPro" id="IPR050166">
    <property type="entry name" value="ABC_transporter_ATP-bind"/>
</dbReference>
<dbReference type="GO" id="GO:0016887">
    <property type="term" value="F:ATP hydrolysis activity"/>
    <property type="evidence" value="ECO:0007669"/>
    <property type="project" value="InterPro"/>
</dbReference>
<feature type="domain" description="ABC transporter" evidence="5">
    <location>
        <begin position="5"/>
        <end position="233"/>
    </location>
</feature>
<dbReference type="InterPro" id="IPR027417">
    <property type="entry name" value="P-loop_NTPase"/>
</dbReference>
<keyword evidence="4" id="KW-0067">ATP-binding</keyword>
<dbReference type="Gene3D" id="3.40.50.300">
    <property type="entry name" value="P-loop containing nucleotide triphosphate hydrolases"/>
    <property type="match status" value="1"/>
</dbReference>